<dbReference type="InterPro" id="IPR042635">
    <property type="entry name" value="MEGF10/SREC1/2-like"/>
</dbReference>
<reference evidence="6" key="1">
    <citation type="submission" date="2020-04" db="EMBL/GenBank/DDBJ databases">
        <authorList>
            <person name="Alioto T."/>
            <person name="Alioto T."/>
            <person name="Gomez Garrido J."/>
        </authorList>
    </citation>
    <scope>NUCLEOTIDE SEQUENCE</scope>
    <source>
        <strain evidence="6">A484AB</strain>
    </source>
</reference>
<dbReference type="EMBL" id="CACRXK020003769">
    <property type="protein sequence ID" value="CAB4000166.1"/>
    <property type="molecule type" value="Genomic_DNA"/>
</dbReference>
<gene>
    <name evidence="6" type="ORF">PACLA_8A022505</name>
</gene>
<dbReference type="GO" id="GO:0007154">
    <property type="term" value="P:cell communication"/>
    <property type="evidence" value="ECO:0007669"/>
    <property type="project" value="InterPro"/>
</dbReference>
<dbReference type="GO" id="GO:0005044">
    <property type="term" value="F:scavenger receptor activity"/>
    <property type="evidence" value="ECO:0007669"/>
    <property type="project" value="InterPro"/>
</dbReference>
<dbReference type="Proteomes" id="UP001152795">
    <property type="component" value="Unassembled WGS sequence"/>
</dbReference>
<dbReference type="PROSITE" id="PS51051">
    <property type="entry name" value="DSL"/>
    <property type="match status" value="3"/>
</dbReference>
<keyword evidence="5" id="KW-0812">Transmembrane</keyword>
<evidence type="ECO:0000256" key="5">
    <source>
        <dbReference type="RuleBase" id="RU280815"/>
    </source>
</evidence>
<organism evidence="6 7">
    <name type="scientific">Paramuricea clavata</name>
    <name type="common">Red gorgonian</name>
    <name type="synonym">Violescent sea-whip</name>
    <dbReference type="NCBI Taxonomy" id="317549"/>
    <lineage>
        <taxon>Eukaryota</taxon>
        <taxon>Metazoa</taxon>
        <taxon>Cnidaria</taxon>
        <taxon>Anthozoa</taxon>
        <taxon>Octocorallia</taxon>
        <taxon>Malacalcyonacea</taxon>
        <taxon>Plexauridae</taxon>
        <taxon>Paramuricea</taxon>
    </lineage>
</organism>
<feature type="non-terminal residue" evidence="6">
    <location>
        <position position="1"/>
    </location>
</feature>
<dbReference type="InterPro" id="IPR001774">
    <property type="entry name" value="DSL"/>
</dbReference>
<evidence type="ECO:0000313" key="7">
    <source>
        <dbReference type="Proteomes" id="UP001152795"/>
    </source>
</evidence>
<keyword evidence="5" id="KW-0472">Membrane</keyword>
<dbReference type="GO" id="GO:0016020">
    <property type="term" value="C:membrane"/>
    <property type="evidence" value="ECO:0007669"/>
    <property type="project" value="UniProtKB-SubCell"/>
</dbReference>
<keyword evidence="5" id="KW-0732">Signal</keyword>
<dbReference type="OrthoDB" id="5990184at2759"/>
<evidence type="ECO:0000256" key="3">
    <source>
        <dbReference type="ARBA" id="ARBA00022737"/>
    </source>
</evidence>
<comment type="subcellular location">
    <subcellularLocation>
        <location evidence="5">Membrane</location>
        <topology evidence="5">Single-pass type I membrane protein</topology>
    </subcellularLocation>
</comment>
<comment type="caution">
    <text evidence="6">The sequence shown here is derived from an EMBL/GenBank/DDBJ whole genome shotgun (WGS) entry which is preliminary data.</text>
</comment>
<keyword evidence="5" id="KW-1133">Transmembrane helix</keyword>
<accession>A0A7D9E514</accession>
<dbReference type="Pfam" id="PF01414">
    <property type="entry name" value="DSL"/>
    <property type="match status" value="4"/>
</dbReference>
<dbReference type="SMART" id="SM00051">
    <property type="entry name" value="DSL"/>
    <property type="match status" value="6"/>
</dbReference>
<protein>
    <recommendedName>
        <fullName evidence="5">Delta-like protein</fullName>
    </recommendedName>
</protein>
<evidence type="ECO:0000256" key="2">
    <source>
        <dbReference type="ARBA" id="ARBA00022536"/>
    </source>
</evidence>
<keyword evidence="4 5" id="KW-1015">Disulfide bond</keyword>
<proteinExistence type="predicted"/>
<keyword evidence="7" id="KW-1185">Reference proteome</keyword>
<name>A0A7D9E514_PARCT</name>
<evidence type="ECO:0000256" key="4">
    <source>
        <dbReference type="ARBA" id="ARBA00023157"/>
    </source>
</evidence>
<dbReference type="PANTHER" id="PTHR24043">
    <property type="entry name" value="SCAVENGER RECEPTOR CLASS F"/>
    <property type="match status" value="1"/>
</dbReference>
<dbReference type="AlphaFoldDB" id="A0A7D9E514"/>
<dbReference type="PANTHER" id="PTHR24043:SF12">
    <property type="entry name" value="DELTA-LIKE PROTEIN"/>
    <property type="match status" value="1"/>
</dbReference>
<evidence type="ECO:0000313" key="6">
    <source>
        <dbReference type="EMBL" id="CAB4000166.1"/>
    </source>
</evidence>
<keyword evidence="3 5" id="KW-0677">Repeat</keyword>
<evidence type="ECO:0000256" key="1">
    <source>
        <dbReference type="ARBA" id="ARBA00022473"/>
    </source>
</evidence>
<comment type="function">
    <text evidence="5">Putative Notch ligand involved in the mediation of Notch signaling.</text>
</comment>
<sequence length="1004" mass="113131">KLCRTSQSGLHAMARQLTDLGNGSRNPLVYSFLSFQGNLGINILATNQSGTKIHSYRLHRSIYPTVYGKKKWTNSTLRNNGRSNSNVKLSYQVYCKEHYYSPSCSVRCLPGVNYKCDESTGNKLCLNGYIGQNCTCKPGHQYNCDSTGKRICHRPWYGVKCDVECQGKNDTLSGYNCNTTTGAKICLYGWYGPECNETTKTIDYTKGEPGGSVLVRLNYLNNPDNTNYAGRCCGKRKMLFWWTECLSCDYQLSIWVTCDDKTTDSDCLYGMGKTRIFYNKSVISFPQDLGNGSRNPLVYNFTSFQGNLGINILATNRNGSKIHSYRLHRPIYPTVYGKKKWTNSTLRAKGRSNSNITLNYQVYCKEHYYSPSCTVGCLPGVNYKCDESTGNKLCLNGYIGPNCTCKPGHQYNCDISTGKRLCHWPWYGVKCDVECQGRNDTLSGYNCNTTTGAKICLNGWYGPECNETTNTDLGNGSRNPLVYSFLSFQGNLGISILATNRIGSKIDSYRYHKSIYPTVYGKKKWTNSTLRANGRSNSNITLSYQVYCKEHYYSPSCTVQCLPGVNYKCDESTGNKLCLNGYIGPNCTCKPGHQFNCDSTGKRICRRPWYGVKCDVKCQGKNDRLSGYICNTTTGAKICLNGWYGPKCNETTKTVSSAIILANNSLEIISTTQGKFNTLNSLKNKNSIHHITSMSRKMSLPETLTKDAMARRNSTSMTVMNSTRQTESPKTILSSSYSVELKLFSSYIRFTEVTENKLSGASVDFTATSEISTSNGMLSTSALSKIRTYIPTSDAILSSSAHSKTGDLIYQHLMECSVLQLSPKQELIYQLLMQYSVPLLTSKQDLIYQHLMECSVLQLSPKQELIHQLLMQYSVPPLTPKQDLIYQLLQMQYSVPLLTPIQEHIYQLLMKYSVPLLTPKQELIYQLLMQYSVPLLTPKQELIYQHLMEGSVLQLSPKQELIHQLLMQYSVPLLTPKQELIYQHLMEGSVPLLTPKQELIYQHL</sequence>
<dbReference type="Gene3D" id="2.10.25.140">
    <property type="match status" value="6"/>
</dbReference>
<keyword evidence="2 5" id="KW-0245">EGF-like domain</keyword>
<keyword evidence="1 5" id="KW-0217">Developmental protein</keyword>